<keyword evidence="1" id="KW-0472">Membrane</keyword>
<comment type="caution">
    <text evidence="2">The sequence shown here is derived from an EMBL/GenBank/DDBJ whole genome shotgun (WGS) entry which is preliminary data.</text>
</comment>
<sequence>MSPEVIVIAAIVSIIIWIIVSRELVKPSKEQNGKLIALLIYAGCLSTIILMVPLYQNLPF</sequence>
<keyword evidence="1" id="KW-0812">Transmembrane</keyword>
<evidence type="ECO:0000313" key="3">
    <source>
        <dbReference type="Proteomes" id="UP000321558"/>
    </source>
</evidence>
<evidence type="ECO:0000256" key="1">
    <source>
        <dbReference type="SAM" id="Phobius"/>
    </source>
</evidence>
<reference evidence="2 3" key="1">
    <citation type="submission" date="2019-07" db="EMBL/GenBank/DDBJ databases">
        <title>Whole genome shotgun sequence of Oceanobacillus sojae NBRC 105379.</title>
        <authorList>
            <person name="Hosoyama A."/>
            <person name="Uohara A."/>
            <person name="Ohji S."/>
            <person name="Ichikawa N."/>
        </authorList>
    </citation>
    <scope>NUCLEOTIDE SEQUENCE [LARGE SCALE GENOMIC DNA]</scope>
    <source>
        <strain evidence="2 3">NBRC 105379</strain>
    </source>
</reference>
<proteinExistence type="predicted"/>
<dbReference type="AlphaFoldDB" id="A0A511ZEL1"/>
<accession>A0A511ZEL1</accession>
<gene>
    <name evidence="2" type="ORF">OSO01_06270</name>
</gene>
<protein>
    <submittedName>
        <fullName evidence="2">Uncharacterized protein</fullName>
    </submittedName>
</protein>
<dbReference type="Proteomes" id="UP000321558">
    <property type="component" value="Unassembled WGS sequence"/>
</dbReference>
<name>A0A511ZEL1_9BACI</name>
<dbReference type="RefSeq" id="WP_147208584.1">
    <property type="nucleotide sequence ID" value="NZ_BJYM01000002.1"/>
</dbReference>
<dbReference type="OrthoDB" id="2941607at2"/>
<organism evidence="2 3">
    <name type="scientific">Oceanobacillus sojae</name>
    <dbReference type="NCBI Taxonomy" id="582851"/>
    <lineage>
        <taxon>Bacteria</taxon>
        <taxon>Bacillati</taxon>
        <taxon>Bacillota</taxon>
        <taxon>Bacilli</taxon>
        <taxon>Bacillales</taxon>
        <taxon>Bacillaceae</taxon>
        <taxon>Oceanobacillus</taxon>
    </lineage>
</organism>
<evidence type="ECO:0000313" key="2">
    <source>
        <dbReference type="EMBL" id="GEN85888.1"/>
    </source>
</evidence>
<keyword evidence="1" id="KW-1133">Transmembrane helix</keyword>
<keyword evidence="3" id="KW-1185">Reference proteome</keyword>
<feature type="transmembrane region" description="Helical" evidence="1">
    <location>
        <begin position="6"/>
        <end position="24"/>
    </location>
</feature>
<dbReference type="EMBL" id="BJYM01000002">
    <property type="protein sequence ID" value="GEN85888.1"/>
    <property type="molecule type" value="Genomic_DNA"/>
</dbReference>
<feature type="transmembrane region" description="Helical" evidence="1">
    <location>
        <begin position="36"/>
        <end position="55"/>
    </location>
</feature>